<dbReference type="PANTHER" id="PTHR37365">
    <property type="entry name" value="TESTIS-EXPRESSED PROTEIN 44"/>
    <property type="match status" value="1"/>
</dbReference>
<accession>A0A8B7A7B2</accession>
<dbReference type="RefSeq" id="XP_007942011.1">
    <property type="nucleotide sequence ID" value="XM_007943820.1"/>
</dbReference>
<feature type="region of interest" description="Disordered" evidence="1">
    <location>
        <begin position="220"/>
        <end position="239"/>
    </location>
</feature>
<dbReference type="InterPro" id="IPR031460">
    <property type="entry name" value="DUF4678"/>
</dbReference>
<dbReference type="PANTHER" id="PTHR37365:SF1">
    <property type="entry name" value="TESTIS-EXPRESSED PROTEIN 44"/>
    <property type="match status" value="1"/>
</dbReference>
<name>A0A8B7A7B2_ORYAF</name>
<evidence type="ECO:0000256" key="1">
    <source>
        <dbReference type="SAM" id="MobiDB-lite"/>
    </source>
</evidence>
<proteinExistence type="predicted"/>
<dbReference type="Pfam" id="PF15727">
    <property type="entry name" value="DUF4678"/>
    <property type="match status" value="1"/>
</dbReference>
<feature type="compositionally biased region" description="Polar residues" evidence="1">
    <location>
        <begin position="178"/>
        <end position="189"/>
    </location>
</feature>
<protein>
    <submittedName>
        <fullName evidence="3">Testis-expressed protein 44</fullName>
    </submittedName>
</protein>
<gene>
    <name evidence="3" type="primary">TEX44</name>
</gene>
<sequence length="382" mass="38978">MTTEPSGEASASSNPPHGTPEASLGSVRGNQSINSAVDGSQSQESGTVAPNQQDVSQASIQQDTLEAKSGRVPEDSPEPKAVTSLLLREAPGALQVSRSNQNPLLDMVVKDAKTSHSDLTLQGHSLIEEERPQSEAGPGGRQELTPSSPGADTQPAENATGQPVSPAAQPTADAAGQPDTQAFGNTEATQEPVGSLQAVTPETKATVVPENLVESSDGLPAESFLLSPGSSTPPSPAPCPVAPGRRPLDSNLYMADEENNYMRSMTSLLGGGEGSISSLADILVWSDTAVGMATGFLATGHSSVTDLLQGTGPSLHSASSILGSASSAFSSGLAAGTGSALRSVTNMLETVERRTIEGIRSAVRFLTSHLTPHRAPAGPTCD</sequence>
<feature type="compositionally biased region" description="Polar residues" evidence="1">
    <location>
        <begin position="28"/>
        <end position="64"/>
    </location>
</feature>
<feature type="compositionally biased region" description="Polar residues" evidence="1">
    <location>
        <begin position="144"/>
        <end position="163"/>
    </location>
</feature>
<keyword evidence="2" id="KW-1185">Reference proteome</keyword>
<reference evidence="3" key="1">
    <citation type="submission" date="2025-08" db="UniProtKB">
        <authorList>
            <consortium name="RefSeq"/>
        </authorList>
    </citation>
    <scope>IDENTIFICATION</scope>
</reference>
<dbReference type="OrthoDB" id="9838056at2759"/>
<feature type="compositionally biased region" description="Polar residues" evidence="1">
    <location>
        <begin position="1"/>
        <end position="16"/>
    </location>
</feature>
<organism evidence="2 3">
    <name type="scientific">Orycteropus afer afer</name>
    <dbReference type="NCBI Taxonomy" id="1230840"/>
    <lineage>
        <taxon>Eukaryota</taxon>
        <taxon>Metazoa</taxon>
        <taxon>Chordata</taxon>
        <taxon>Craniata</taxon>
        <taxon>Vertebrata</taxon>
        <taxon>Euteleostomi</taxon>
        <taxon>Mammalia</taxon>
        <taxon>Eutheria</taxon>
        <taxon>Afrotheria</taxon>
        <taxon>Tubulidentata</taxon>
        <taxon>Orycteropodidae</taxon>
        <taxon>Orycteropus</taxon>
    </lineage>
</organism>
<evidence type="ECO:0000313" key="2">
    <source>
        <dbReference type="Proteomes" id="UP000694850"/>
    </source>
</evidence>
<evidence type="ECO:0000313" key="3">
    <source>
        <dbReference type="RefSeq" id="XP_007942011.1"/>
    </source>
</evidence>
<feature type="region of interest" description="Disordered" evidence="1">
    <location>
        <begin position="115"/>
        <end position="202"/>
    </location>
</feature>
<feature type="region of interest" description="Disordered" evidence="1">
    <location>
        <begin position="1"/>
        <end position="86"/>
    </location>
</feature>
<dbReference type="Proteomes" id="UP000694850">
    <property type="component" value="Unplaced"/>
</dbReference>
<feature type="compositionally biased region" description="Basic and acidic residues" evidence="1">
    <location>
        <begin position="65"/>
        <end position="78"/>
    </location>
</feature>
<dbReference type="AlphaFoldDB" id="A0A8B7A7B2"/>